<comment type="pathway">
    <text evidence="8">Protein modification; lipoprotein biosynthesis (N-acyl transfer).</text>
</comment>
<feature type="transmembrane region" description="Helical" evidence="8">
    <location>
        <begin position="6"/>
        <end position="31"/>
    </location>
</feature>
<keyword evidence="3 8" id="KW-0808">Transferase</keyword>
<dbReference type="GO" id="GO:0016410">
    <property type="term" value="F:N-acyltransferase activity"/>
    <property type="evidence" value="ECO:0007669"/>
    <property type="project" value="UniProtKB-UniRule"/>
</dbReference>
<proteinExistence type="inferred from homology"/>
<dbReference type="UniPathway" id="UPA00666"/>
<dbReference type="GO" id="GO:0005886">
    <property type="term" value="C:plasma membrane"/>
    <property type="evidence" value="ECO:0007669"/>
    <property type="project" value="UniProtKB-SubCell"/>
</dbReference>
<dbReference type="PANTHER" id="PTHR38686">
    <property type="entry name" value="APOLIPOPROTEIN N-ACYLTRANSFERASE"/>
    <property type="match status" value="1"/>
</dbReference>
<dbReference type="InterPro" id="IPR003010">
    <property type="entry name" value="C-N_Hydrolase"/>
</dbReference>
<evidence type="ECO:0000313" key="11">
    <source>
        <dbReference type="Proteomes" id="UP000320913"/>
    </source>
</evidence>
<comment type="caution">
    <text evidence="10">The sequence shown here is derived from an EMBL/GenBank/DDBJ whole genome shotgun (WGS) entry which is preliminary data.</text>
</comment>
<name>A0A538TBS5_UNCEI</name>
<keyword evidence="10" id="KW-0449">Lipoprotein</keyword>
<dbReference type="GO" id="GO:0042158">
    <property type="term" value="P:lipoprotein biosynthetic process"/>
    <property type="evidence" value="ECO:0007669"/>
    <property type="project" value="UniProtKB-UniRule"/>
</dbReference>
<evidence type="ECO:0000256" key="4">
    <source>
        <dbReference type="ARBA" id="ARBA00022692"/>
    </source>
</evidence>
<dbReference type="PANTHER" id="PTHR38686:SF1">
    <property type="entry name" value="APOLIPOPROTEIN N-ACYLTRANSFERASE"/>
    <property type="match status" value="1"/>
</dbReference>
<dbReference type="SUPFAM" id="SSF56317">
    <property type="entry name" value="Carbon-nitrogen hydrolase"/>
    <property type="match status" value="1"/>
</dbReference>
<dbReference type="InterPro" id="IPR036526">
    <property type="entry name" value="C-N_Hydrolase_sf"/>
</dbReference>
<dbReference type="HAMAP" id="MF_01148">
    <property type="entry name" value="Lnt"/>
    <property type="match status" value="1"/>
</dbReference>
<reference evidence="10 11" key="1">
    <citation type="journal article" date="2019" name="Nat. Microbiol.">
        <title>Mediterranean grassland soil C-N compound turnover is dependent on rainfall and depth, and is mediated by genomically divergent microorganisms.</title>
        <authorList>
            <person name="Diamond S."/>
            <person name="Andeer P.F."/>
            <person name="Li Z."/>
            <person name="Crits-Christoph A."/>
            <person name="Burstein D."/>
            <person name="Anantharaman K."/>
            <person name="Lane K.R."/>
            <person name="Thomas B.C."/>
            <person name="Pan C."/>
            <person name="Northen T.R."/>
            <person name="Banfield J.F."/>
        </authorList>
    </citation>
    <scope>NUCLEOTIDE SEQUENCE [LARGE SCALE GENOMIC DNA]</scope>
    <source>
        <strain evidence="10">WS_5</strain>
    </source>
</reference>
<dbReference type="Pfam" id="PF00795">
    <property type="entry name" value="CN_hydrolase"/>
    <property type="match status" value="1"/>
</dbReference>
<feature type="domain" description="CN hydrolase" evidence="9">
    <location>
        <begin position="226"/>
        <end position="472"/>
    </location>
</feature>
<dbReference type="Proteomes" id="UP000320913">
    <property type="component" value="Unassembled WGS sequence"/>
</dbReference>
<organism evidence="10 11">
    <name type="scientific">Eiseniibacteriota bacterium</name>
    <dbReference type="NCBI Taxonomy" id="2212470"/>
    <lineage>
        <taxon>Bacteria</taxon>
        <taxon>Candidatus Eiseniibacteriota</taxon>
    </lineage>
</organism>
<dbReference type="NCBIfam" id="TIGR00546">
    <property type="entry name" value="lnt"/>
    <property type="match status" value="1"/>
</dbReference>
<dbReference type="AlphaFoldDB" id="A0A538TBS5"/>
<feature type="transmembrane region" description="Helical" evidence="8">
    <location>
        <begin position="52"/>
        <end position="72"/>
    </location>
</feature>
<dbReference type="PROSITE" id="PS50263">
    <property type="entry name" value="CN_HYDROLASE"/>
    <property type="match status" value="1"/>
</dbReference>
<dbReference type="Gene3D" id="3.60.110.10">
    <property type="entry name" value="Carbon-nitrogen hydrolase"/>
    <property type="match status" value="1"/>
</dbReference>
<dbReference type="InterPro" id="IPR045378">
    <property type="entry name" value="LNT_N"/>
</dbReference>
<sequence length="510" mass="56077">MAASGILLSLSFPNAGLMPVVFVALVPLLVWMEQSSAGPHRTSALAPEPRGMFWIPWITGIVFNALLFWWLVRLPARAMTFPWIIGPGLLALAVYLGFFVALFGWLARFIRRRVGWSLLVVAPAVWGACEWLKSSGPLGCTWGNVSYALAEHPAWIQGASIVGAPGLSIWIVCVNALLAGAITVRRRPARVALVVLAIGLVAAPVSWGEKRIRSYRPGETVRVAMIQPNIGSDEKWDTLHQERSIGTLARLTSEAVSREPKPDLVLWPETALPFYVRLEAQKLDRILELVRAWNVPLLVGYPDATFSLSGGVITHNAAGLMLPSKTIAAQYEKIHLVPFGERIPFQGILPFLGKLDLGQAEWTPGTKPVVFPFRDAPFGVLICFESIFPGLARDYAVDGARWLVNITNDEWFGPTAAPRQHADMAILRCVEEEMGMARCANTGISMLIDPLGRESKSSPLFQEAVVVGDVVLGGKPTLFRLWGDWLTGLCLGLVLVLTLLGWYRPLRRDR</sequence>
<evidence type="ECO:0000256" key="2">
    <source>
        <dbReference type="ARBA" id="ARBA00022475"/>
    </source>
</evidence>
<keyword evidence="6 8" id="KW-0472">Membrane</keyword>
<dbReference type="InterPro" id="IPR004563">
    <property type="entry name" value="Apolipo_AcylTrfase"/>
</dbReference>
<comment type="catalytic activity">
    <reaction evidence="8">
        <text>N-terminal S-1,2-diacyl-sn-glyceryl-L-cysteinyl-[lipoprotein] + a glycerophospholipid = N-acyl-S-1,2-diacyl-sn-glyceryl-L-cysteinyl-[lipoprotein] + a 2-acyl-sn-glycero-3-phospholipid + H(+)</text>
        <dbReference type="Rhea" id="RHEA:48228"/>
        <dbReference type="Rhea" id="RHEA-COMP:14681"/>
        <dbReference type="Rhea" id="RHEA-COMP:14684"/>
        <dbReference type="ChEBI" id="CHEBI:15378"/>
        <dbReference type="ChEBI" id="CHEBI:136912"/>
        <dbReference type="ChEBI" id="CHEBI:140656"/>
        <dbReference type="ChEBI" id="CHEBI:140657"/>
        <dbReference type="ChEBI" id="CHEBI:140660"/>
        <dbReference type="EC" id="2.3.1.269"/>
    </reaction>
</comment>
<gene>
    <name evidence="8 10" type="primary">lnt</name>
    <name evidence="10" type="ORF">E6K75_01965</name>
</gene>
<evidence type="ECO:0000256" key="1">
    <source>
        <dbReference type="ARBA" id="ARBA00004651"/>
    </source>
</evidence>
<feature type="transmembrane region" description="Helical" evidence="8">
    <location>
        <begin position="190"/>
        <end position="207"/>
    </location>
</feature>
<evidence type="ECO:0000313" key="10">
    <source>
        <dbReference type="EMBL" id="TMQ61093.1"/>
    </source>
</evidence>
<protein>
    <recommendedName>
        <fullName evidence="8">Apolipoprotein N-acyltransferase</fullName>
        <shortName evidence="8">ALP N-acyltransferase</shortName>
        <ecNumber evidence="8">2.3.1.269</ecNumber>
    </recommendedName>
</protein>
<feature type="transmembrane region" description="Helical" evidence="8">
    <location>
        <begin position="84"/>
        <end position="107"/>
    </location>
</feature>
<evidence type="ECO:0000256" key="6">
    <source>
        <dbReference type="ARBA" id="ARBA00023136"/>
    </source>
</evidence>
<evidence type="ECO:0000256" key="3">
    <source>
        <dbReference type="ARBA" id="ARBA00022679"/>
    </source>
</evidence>
<keyword evidence="5 8" id="KW-1133">Transmembrane helix</keyword>
<evidence type="ECO:0000256" key="8">
    <source>
        <dbReference type="HAMAP-Rule" id="MF_01148"/>
    </source>
</evidence>
<keyword evidence="2 8" id="KW-1003">Cell membrane</keyword>
<feature type="transmembrane region" description="Helical" evidence="8">
    <location>
        <begin position="485"/>
        <end position="503"/>
    </location>
</feature>
<dbReference type="EC" id="2.3.1.269" evidence="8"/>
<keyword evidence="4 8" id="KW-0812">Transmembrane</keyword>
<evidence type="ECO:0000259" key="9">
    <source>
        <dbReference type="PROSITE" id="PS50263"/>
    </source>
</evidence>
<evidence type="ECO:0000256" key="5">
    <source>
        <dbReference type="ARBA" id="ARBA00022989"/>
    </source>
</evidence>
<accession>A0A538TBS5</accession>
<evidence type="ECO:0000256" key="7">
    <source>
        <dbReference type="ARBA" id="ARBA00023315"/>
    </source>
</evidence>
<feature type="transmembrane region" description="Helical" evidence="8">
    <location>
        <begin position="154"/>
        <end position="178"/>
    </location>
</feature>
<dbReference type="EMBL" id="VBOV01000048">
    <property type="protein sequence ID" value="TMQ61093.1"/>
    <property type="molecule type" value="Genomic_DNA"/>
</dbReference>
<feature type="transmembrane region" description="Helical" evidence="8">
    <location>
        <begin position="114"/>
        <end position="134"/>
    </location>
</feature>
<keyword evidence="7 8" id="KW-0012">Acyltransferase</keyword>
<dbReference type="Pfam" id="PF20154">
    <property type="entry name" value="LNT_N"/>
    <property type="match status" value="1"/>
</dbReference>
<comment type="subcellular location">
    <subcellularLocation>
        <location evidence="1 8">Cell membrane</location>
        <topology evidence="1 8">Multi-pass membrane protein</topology>
    </subcellularLocation>
</comment>
<dbReference type="CDD" id="cd07571">
    <property type="entry name" value="ALP_N-acyl_transferase"/>
    <property type="match status" value="1"/>
</dbReference>
<comment type="function">
    <text evidence="8">Catalyzes the phospholipid dependent N-acylation of the N-terminal cysteine of apolipoprotein, the last step in lipoprotein maturation.</text>
</comment>
<comment type="similarity">
    <text evidence="8">Belongs to the CN hydrolase family. Apolipoprotein N-acyltransferase subfamily.</text>
</comment>